<evidence type="ECO:0000259" key="7">
    <source>
        <dbReference type="PROSITE" id="PS50110"/>
    </source>
</evidence>
<evidence type="ECO:0000259" key="6">
    <source>
        <dbReference type="PROSITE" id="PS50043"/>
    </source>
</evidence>
<dbReference type="SUPFAM" id="SSF46894">
    <property type="entry name" value="C-terminal effector domain of the bipartite response regulators"/>
    <property type="match status" value="1"/>
</dbReference>
<sequence length="228" mass="24546">MTEVVTEVREATMPRVLLADDHPVYRDGLRMMLESTGLVEVVGTAADGEQAVRLAGRLRPDVVVMDLQMPRLEGTEAIRRIVAARPQTGALALTMHDDDDSVLAAMLAGARGYLVKGADQEEILRAITAVARGEVIFGPALADRISAYFARLAGSGRPADERPFPQLTARERQVLELIAAGLSNGQIAARLSLSPKTVRNNVSNVFGKLQVADRTQAILRAREAGLGR</sequence>
<dbReference type="Pfam" id="PF00072">
    <property type="entry name" value="Response_reg"/>
    <property type="match status" value="1"/>
</dbReference>
<organism evidence="8 9">
    <name type="scientific">Thermomonospora echinospora</name>
    <dbReference type="NCBI Taxonomy" id="1992"/>
    <lineage>
        <taxon>Bacteria</taxon>
        <taxon>Bacillati</taxon>
        <taxon>Actinomycetota</taxon>
        <taxon>Actinomycetes</taxon>
        <taxon>Streptosporangiales</taxon>
        <taxon>Thermomonosporaceae</taxon>
        <taxon>Thermomonospora</taxon>
    </lineage>
</organism>
<evidence type="ECO:0000313" key="8">
    <source>
        <dbReference type="EMBL" id="SEG81706.1"/>
    </source>
</evidence>
<evidence type="ECO:0000256" key="2">
    <source>
        <dbReference type="ARBA" id="ARBA00023015"/>
    </source>
</evidence>
<dbReference type="GO" id="GO:0006355">
    <property type="term" value="P:regulation of DNA-templated transcription"/>
    <property type="evidence" value="ECO:0007669"/>
    <property type="project" value="InterPro"/>
</dbReference>
<keyword evidence="9" id="KW-1185">Reference proteome</keyword>
<accession>A0A1H6DB46</accession>
<dbReference type="SMART" id="SM00448">
    <property type="entry name" value="REC"/>
    <property type="match status" value="1"/>
</dbReference>
<evidence type="ECO:0000313" key="9">
    <source>
        <dbReference type="Proteomes" id="UP000236723"/>
    </source>
</evidence>
<dbReference type="PRINTS" id="PR00038">
    <property type="entry name" value="HTHLUXR"/>
</dbReference>
<dbReference type="GO" id="GO:0000160">
    <property type="term" value="P:phosphorelay signal transduction system"/>
    <property type="evidence" value="ECO:0007669"/>
    <property type="project" value="InterPro"/>
</dbReference>
<dbReference type="CDD" id="cd06170">
    <property type="entry name" value="LuxR_C_like"/>
    <property type="match status" value="1"/>
</dbReference>
<keyword evidence="2" id="KW-0805">Transcription regulation</keyword>
<reference evidence="9" key="1">
    <citation type="submission" date="2016-10" db="EMBL/GenBank/DDBJ databases">
        <authorList>
            <person name="Varghese N."/>
            <person name="Submissions S."/>
        </authorList>
    </citation>
    <scope>NUCLEOTIDE SEQUENCE [LARGE SCALE GENOMIC DNA]</scope>
    <source>
        <strain evidence="9">DSM 43163</strain>
    </source>
</reference>
<dbReference type="InterPro" id="IPR000792">
    <property type="entry name" value="Tscrpt_reg_LuxR_C"/>
</dbReference>
<dbReference type="EMBL" id="FNVO01000014">
    <property type="protein sequence ID" value="SEG81706.1"/>
    <property type="molecule type" value="Genomic_DNA"/>
</dbReference>
<dbReference type="PANTHER" id="PTHR43214:SF24">
    <property type="entry name" value="TRANSCRIPTIONAL REGULATORY PROTEIN NARL-RELATED"/>
    <property type="match status" value="1"/>
</dbReference>
<dbReference type="CDD" id="cd17535">
    <property type="entry name" value="REC_NarL-like"/>
    <property type="match status" value="1"/>
</dbReference>
<dbReference type="Gene3D" id="3.40.50.2300">
    <property type="match status" value="1"/>
</dbReference>
<dbReference type="SUPFAM" id="SSF52172">
    <property type="entry name" value="CheY-like"/>
    <property type="match status" value="1"/>
</dbReference>
<dbReference type="PROSITE" id="PS50043">
    <property type="entry name" value="HTH_LUXR_2"/>
    <property type="match status" value="1"/>
</dbReference>
<evidence type="ECO:0000256" key="1">
    <source>
        <dbReference type="ARBA" id="ARBA00022553"/>
    </source>
</evidence>
<dbReference type="PANTHER" id="PTHR43214">
    <property type="entry name" value="TWO-COMPONENT RESPONSE REGULATOR"/>
    <property type="match status" value="1"/>
</dbReference>
<evidence type="ECO:0000256" key="3">
    <source>
        <dbReference type="ARBA" id="ARBA00023125"/>
    </source>
</evidence>
<protein>
    <submittedName>
        <fullName evidence="8">DNA-binding response regulator, NarL/FixJ family, contains REC and HTH domains</fullName>
    </submittedName>
</protein>
<dbReference type="InterPro" id="IPR001789">
    <property type="entry name" value="Sig_transdc_resp-reg_receiver"/>
</dbReference>
<dbReference type="InterPro" id="IPR058245">
    <property type="entry name" value="NreC/VraR/RcsB-like_REC"/>
</dbReference>
<dbReference type="SMART" id="SM00421">
    <property type="entry name" value="HTH_LUXR"/>
    <property type="match status" value="1"/>
</dbReference>
<keyword evidence="1 5" id="KW-0597">Phosphoprotein</keyword>
<gene>
    <name evidence="8" type="ORF">SAMN04489712_114124</name>
</gene>
<dbReference type="InterPro" id="IPR016032">
    <property type="entry name" value="Sig_transdc_resp-reg_C-effctor"/>
</dbReference>
<dbReference type="InterPro" id="IPR011006">
    <property type="entry name" value="CheY-like_superfamily"/>
</dbReference>
<dbReference type="InterPro" id="IPR039420">
    <property type="entry name" value="WalR-like"/>
</dbReference>
<feature type="domain" description="Response regulatory" evidence="7">
    <location>
        <begin position="15"/>
        <end position="131"/>
    </location>
</feature>
<proteinExistence type="predicted"/>
<evidence type="ECO:0000256" key="5">
    <source>
        <dbReference type="PROSITE-ProRule" id="PRU00169"/>
    </source>
</evidence>
<dbReference type="Pfam" id="PF00196">
    <property type="entry name" value="GerE"/>
    <property type="match status" value="1"/>
</dbReference>
<dbReference type="GO" id="GO:0003677">
    <property type="term" value="F:DNA binding"/>
    <property type="evidence" value="ECO:0007669"/>
    <property type="project" value="UniProtKB-KW"/>
</dbReference>
<feature type="domain" description="HTH luxR-type" evidence="6">
    <location>
        <begin position="160"/>
        <end position="225"/>
    </location>
</feature>
<name>A0A1H6DB46_9ACTN</name>
<feature type="modified residue" description="4-aspartylphosphate" evidence="5">
    <location>
        <position position="66"/>
    </location>
</feature>
<evidence type="ECO:0000256" key="4">
    <source>
        <dbReference type="ARBA" id="ARBA00023163"/>
    </source>
</evidence>
<dbReference type="PROSITE" id="PS00622">
    <property type="entry name" value="HTH_LUXR_1"/>
    <property type="match status" value="1"/>
</dbReference>
<keyword evidence="3 8" id="KW-0238">DNA-binding</keyword>
<dbReference type="Proteomes" id="UP000236723">
    <property type="component" value="Unassembled WGS sequence"/>
</dbReference>
<keyword evidence="4" id="KW-0804">Transcription</keyword>
<dbReference type="PROSITE" id="PS50110">
    <property type="entry name" value="RESPONSE_REGULATORY"/>
    <property type="match status" value="1"/>
</dbReference>
<dbReference type="AlphaFoldDB" id="A0A1H6DB46"/>